<evidence type="ECO:0000256" key="6">
    <source>
        <dbReference type="SAM" id="MobiDB-lite"/>
    </source>
</evidence>
<dbReference type="AlphaFoldDB" id="A0A0G4FXD5"/>
<gene>
    <name evidence="8" type="ORF">Vbra_6051</name>
</gene>
<feature type="compositionally biased region" description="Low complexity" evidence="6">
    <location>
        <begin position="403"/>
        <end position="414"/>
    </location>
</feature>
<dbReference type="PANTHER" id="PTHR12547">
    <property type="entry name" value="CCCH ZINC FINGER/TIS11-RELATED"/>
    <property type="match status" value="1"/>
</dbReference>
<dbReference type="SUPFAM" id="SSF90229">
    <property type="entry name" value="CCCH zinc finger"/>
    <property type="match status" value="3"/>
</dbReference>
<keyword evidence="2" id="KW-0677">Repeat</keyword>
<feature type="domain" description="C3H1-type" evidence="7">
    <location>
        <begin position="51"/>
        <end position="79"/>
    </location>
</feature>
<feature type="region of interest" description="Disordered" evidence="6">
    <location>
        <begin position="144"/>
        <end position="175"/>
    </location>
</feature>
<feature type="compositionally biased region" description="Low complexity" evidence="6">
    <location>
        <begin position="942"/>
        <end position="953"/>
    </location>
</feature>
<feature type="region of interest" description="Disordered" evidence="6">
    <location>
        <begin position="889"/>
        <end position="988"/>
    </location>
</feature>
<evidence type="ECO:0000256" key="2">
    <source>
        <dbReference type="ARBA" id="ARBA00022737"/>
    </source>
</evidence>
<evidence type="ECO:0000256" key="1">
    <source>
        <dbReference type="ARBA" id="ARBA00022723"/>
    </source>
</evidence>
<evidence type="ECO:0000313" key="9">
    <source>
        <dbReference type="Proteomes" id="UP000041254"/>
    </source>
</evidence>
<feature type="compositionally biased region" description="Polar residues" evidence="6">
    <location>
        <begin position="891"/>
        <end position="905"/>
    </location>
</feature>
<keyword evidence="1 5" id="KW-0479">Metal-binding</keyword>
<dbReference type="EMBL" id="CDMY01000520">
    <property type="protein sequence ID" value="CEM20067.1"/>
    <property type="molecule type" value="Genomic_DNA"/>
</dbReference>
<feature type="compositionally biased region" description="Low complexity" evidence="6">
    <location>
        <begin position="729"/>
        <end position="743"/>
    </location>
</feature>
<dbReference type="Gene3D" id="4.10.1000.10">
    <property type="entry name" value="Zinc finger, CCCH-type"/>
    <property type="match status" value="3"/>
</dbReference>
<dbReference type="SMART" id="SM00356">
    <property type="entry name" value="ZnF_C3H1"/>
    <property type="match status" value="3"/>
</dbReference>
<dbReference type="OrthoDB" id="410307at2759"/>
<feature type="zinc finger region" description="C3H1-type" evidence="5">
    <location>
        <begin position="87"/>
        <end position="114"/>
    </location>
</feature>
<feature type="domain" description="C3H1-type" evidence="7">
    <location>
        <begin position="87"/>
        <end position="114"/>
    </location>
</feature>
<feature type="compositionally biased region" description="Polar residues" evidence="6">
    <location>
        <begin position="857"/>
        <end position="869"/>
    </location>
</feature>
<evidence type="ECO:0000256" key="5">
    <source>
        <dbReference type="PROSITE-ProRule" id="PRU00723"/>
    </source>
</evidence>
<dbReference type="GO" id="GO:0003729">
    <property type="term" value="F:mRNA binding"/>
    <property type="evidence" value="ECO:0007669"/>
    <property type="project" value="InterPro"/>
</dbReference>
<feature type="compositionally biased region" description="Low complexity" evidence="6">
    <location>
        <begin position="153"/>
        <end position="163"/>
    </location>
</feature>
<feature type="compositionally biased region" description="Polar residues" evidence="6">
    <location>
        <begin position="427"/>
        <end position="436"/>
    </location>
</feature>
<protein>
    <recommendedName>
        <fullName evidence="7">C3H1-type domain-containing protein</fullName>
    </recommendedName>
</protein>
<evidence type="ECO:0000259" key="7">
    <source>
        <dbReference type="PROSITE" id="PS50103"/>
    </source>
</evidence>
<dbReference type="InterPro" id="IPR045877">
    <property type="entry name" value="ZFP36-like"/>
</dbReference>
<feature type="compositionally biased region" description="Low complexity" evidence="6">
    <location>
        <begin position="358"/>
        <end position="373"/>
    </location>
</feature>
<dbReference type="OMA" id="DDHASTH"/>
<dbReference type="PROSITE" id="PS50103">
    <property type="entry name" value="ZF_C3H1"/>
    <property type="match status" value="3"/>
</dbReference>
<dbReference type="STRING" id="1169540.A0A0G4FXD5"/>
<dbReference type="InterPro" id="IPR036855">
    <property type="entry name" value="Znf_CCCH_sf"/>
</dbReference>
<feature type="compositionally biased region" description="Polar residues" evidence="6">
    <location>
        <begin position="522"/>
        <end position="531"/>
    </location>
</feature>
<name>A0A0G4FXD5_VITBC</name>
<dbReference type="Proteomes" id="UP000041254">
    <property type="component" value="Unassembled WGS sequence"/>
</dbReference>
<feature type="zinc finger region" description="C3H1-type" evidence="5">
    <location>
        <begin position="16"/>
        <end position="43"/>
    </location>
</feature>
<feature type="compositionally biased region" description="Basic and acidic residues" evidence="6">
    <location>
        <begin position="1139"/>
        <end position="1153"/>
    </location>
</feature>
<keyword evidence="9" id="KW-1185">Reference proteome</keyword>
<feature type="region of interest" description="Disordered" evidence="6">
    <location>
        <begin position="222"/>
        <end position="876"/>
    </location>
</feature>
<keyword evidence="4 5" id="KW-0862">Zinc</keyword>
<feature type="compositionally biased region" description="Basic and acidic residues" evidence="6">
    <location>
        <begin position="674"/>
        <end position="683"/>
    </location>
</feature>
<dbReference type="GO" id="GO:0008270">
    <property type="term" value="F:zinc ion binding"/>
    <property type="evidence" value="ECO:0007669"/>
    <property type="project" value="UniProtKB-KW"/>
</dbReference>
<keyword evidence="3 5" id="KW-0863">Zinc-finger</keyword>
<evidence type="ECO:0000256" key="4">
    <source>
        <dbReference type="ARBA" id="ARBA00022833"/>
    </source>
</evidence>
<sequence>MTLRDDGQVSLFRDQFFKIKLCPYQAKGKCTRGELCTYAHSAEELQPLIPLYKTKMCHQMQETGHCRDGPNCKFAHHAGELRFTSDYYKTSLCRFWMRGHCPGGLECRHAHGIHEIRKRNYRHTELEKKAKRDGVPLETLIVSARRKRRDGTEGSVEGVSSGGATPIGSSQGRLRDEETLSDVPFTNSSASSILHLPDVLAQSPRAPLPFQHNAVNIATAGSRAVPPKGRHTYPSSGQAAPGHTHMTHGAAPPMATHQQQQPFASPLQPQPQQPPSSAGVLGTTPNGTSASSGRPPPFHGHGGHDYRPNVQTVSRAANPLPLPGENTFARQGTGQSLWSAWRPGGTIWQDQGQGERWGGVASPSPAIGPSSSGLGSGTGDGLLSGPPRSSQAASSKPLPPHPHQQQQQQLRSSQQPPPPPPAAGDLTATTRTNSADSSALLPLPSPRSTGGVARKAGQHQQQADIWKTPKRGRAAGEDDRREVDSGWNPLLGRRHDVAKLPVFGDAAAGPGILGASPAADQRLSTPSSSLFGQHPSQAPPPSQPSHNGNEAYRNTAEAPPSSSSGLLAIPSFPNSSGNTANGSSSGHANRGQGDSGKAMESTAEGRQQNGSFPDYPGATLMWGAGGTTNTSTERRDGAGTGSTHSLFSFGPFYEPWKGGVSPSPSAAPTRRHDRPADLVEEVKSTPARSNEPSAAGVVASTPQYSLSVDLYEPPQLQQHQTASPHWNHHQQQQQQQPHQGQPHTSSPHWTQQQQQDLQQPPPPPPAAVASPNPTSDRLDGYTRDSPNLPSFMRQPASPLEDKMMVGGMPVATSREPERGQGDSDGSGLLPSPGSRHQYQQQGVGVGVGGSYGGMSIVHQNKPQESSPQPATGGAYVSSAYPYRYPQALNGMMQSASQDELSSPHLTSGPRPPAALERQQSPLTFYPSPYRAPSTHDAPPPHQQQQHQQMQMHGPPDPRDVPQHVFSSPYGMAQDAPMQHSTRPKAPALYPSAAADGWQQQHAQPQGPEKAIEAADNKMLTSGEWSTASSFFNPSPHQLLSIAETGEVTGSNALANLQHSTPLANRFNFSPAPPMHPGRDRADHEYALAASQTDLSHLSGEAGGALPQGLIDMPSRGVSGGQQQQQQHGPTIPPVASLFKPEDLMHIQEEPYTD</sequence>
<feature type="compositionally biased region" description="Basic and acidic residues" evidence="6">
    <location>
        <begin position="474"/>
        <end position="484"/>
    </location>
</feature>
<feature type="compositionally biased region" description="Low complexity" evidence="6">
    <location>
        <begin position="823"/>
        <end position="842"/>
    </location>
</feature>
<accession>A0A0G4FXD5</accession>
<dbReference type="InParanoid" id="A0A0G4FXD5"/>
<feature type="region of interest" description="Disordered" evidence="6">
    <location>
        <begin position="1101"/>
        <end position="1153"/>
    </location>
</feature>
<feature type="compositionally biased region" description="Polar residues" evidence="6">
    <location>
        <begin position="328"/>
        <end position="338"/>
    </location>
</feature>
<feature type="compositionally biased region" description="Gly residues" evidence="6">
    <location>
        <begin position="843"/>
        <end position="852"/>
    </location>
</feature>
<organism evidence="8 9">
    <name type="scientific">Vitrella brassicaformis (strain CCMP3155)</name>
    <dbReference type="NCBI Taxonomy" id="1169540"/>
    <lineage>
        <taxon>Eukaryota</taxon>
        <taxon>Sar</taxon>
        <taxon>Alveolata</taxon>
        <taxon>Colpodellida</taxon>
        <taxon>Vitrellaceae</taxon>
        <taxon>Vitrella</taxon>
    </lineage>
</organism>
<feature type="compositionally biased region" description="Low complexity" evidence="6">
    <location>
        <begin position="258"/>
        <end position="267"/>
    </location>
</feature>
<feature type="compositionally biased region" description="Polar residues" evidence="6">
    <location>
        <begin position="283"/>
        <end position="292"/>
    </location>
</feature>
<evidence type="ECO:0000313" key="8">
    <source>
        <dbReference type="EMBL" id="CEM20067.1"/>
    </source>
</evidence>
<feature type="domain" description="C3H1-type" evidence="7">
    <location>
        <begin position="16"/>
        <end position="43"/>
    </location>
</feature>
<reference evidence="8 9" key="1">
    <citation type="submission" date="2014-11" db="EMBL/GenBank/DDBJ databases">
        <authorList>
            <person name="Zhu J."/>
            <person name="Qi W."/>
            <person name="Song R."/>
        </authorList>
    </citation>
    <scope>NUCLEOTIDE SEQUENCE [LARGE SCALE GENOMIC DNA]</scope>
</reference>
<feature type="compositionally biased region" description="Polar residues" evidence="6">
    <location>
        <begin position="715"/>
        <end position="724"/>
    </location>
</feature>
<evidence type="ECO:0000256" key="3">
    <source>
        <dbReference type="ARBA" id="ARBA00022771"/>
    </source>
</evidence>
<feature type="zinc finger region" description="C3H1-type" evidence="5">
    <location>
        <begin position="51"/>
        <end position="79"/>
    </location>
</feature>
<dbReference type="PANTHER" id="PTHR12547:SF18">
    <property type="entry name" value="PROTEIN TIS11"/>
    <property type="match status" value="1"/>
</dbReference>
<dbReference type="VEuPathDB" id="CryptoDB:Vbra_6051"/>
<dbReference type="InterPro" id="IPR000571">
    <property type="entry name" value="Znf_CCCH"/>
</dbReference>
<feature type="compositionally biased region" description="Low complexity" evidence="6">
    <location>
        <begin position="574"/>
        <end position="586"/>
    </location>
</feature>
<proteinExistence type="predicted"/>
<dbReference type="Pfam" id="PF00642">
    <property type="entry name" value="zf-CCCH"/>
    <property type="match status" value="2"/>
</dbReference>